<dbReference type="AlphaFoldDB" id="A0A1B7KR77"/>
<feature type="transmembrane region" description="Helical" evidence="10">
    <location>
        <begin position="326"/>
        <end position="347"/>
    </location>
</feature>
<evidence type="ECO:0000256" key="10">
    <source>
        <dbReference type="SAM" id="Phobius"/>
    </source>
</evidence>
<keyword evidence="10" id="KW-1133">Transmembrane helix</keyword>
<accession>A0A1B7KR77</accession>
<evidence type="ECO:0000256" key="3">
    <source>
        <dbReference type="ARBA" id="ARBA00004236"/>
    </source>
</evidence>
<comment type="caution">
    <text evidence="12">The sequence shown here is derived from an EMBL/GenBank/DDBJ whole genome shotgun (WGS) entry which is preliminary data.</text>
</comment>
<organism evidence="12 13">
    <name type="scientific">Parageobacillus thermoglucosidasius</name>
    <name type="common">Geobacillus thermoglucosidasius</name>
    <dbReference type="NCBI Taxonomy" id="1426"/>
    <lineage>
        <taxon>Bacteria</taxon>
        <taxon>Bacillati</taxon>
        <taxon>Bacillota</taxon>
        <taxon>Bacilli</taxon>
        <taxon>Bacillales</taxon>
        <taxon>Anoxybacillaceae</taxon>
        <taxon>Parageobacillus</taxon>
    </lineage>
</organism>
<dbReference type="Proteomes" id="UP000078290">
    <property type="component" value="Unassembled WGS sequence"/>
</dbReference>
<dbReference type="Gene3D" id="6.10.340.10">
    <property type="match status" value="1"/>
</dbReference>
<keyword evidence="8" id="KW-0418">Kinase</keyword>
<keyword evidence="9 10" id="KW-0472">Membrane</keyword>
<keyword evidence="10" id="KW-0812">Transmembrane</keyword>
<proteinExistence type="predicted"/>
<reference evidence="13" key="1">
    <citation type="submission" date="2016-05" db="EMBL/GenBank/DDBJ databases">
        <authorList>
            <person name="Wang W."/>
            <person name="Zhu L."/>
        </authorList>
    </citation>
    <scope>NUCLEOTIDE SEQUENCE [LARGE SCALE GENOMIC DNA]</scope>
    <source>
        <strain evidence="13">W-2</strain>
    </source>
</reference>
<dbReference type="OrthoDB" id="2801182at2"/>
<comment type="catalytic activity">
    <reaction evidence="1">
        <text>ATP + protein L-histidine = ADP + protein N-phospho-L-histidine.</text>
        <dbReference type="EC" id="2.7.13.3"/>
    </reaction>
</comment>
<evidence type="ECO:0000313" key="12">
    <source>
        <dbReference type="EMBL" id="OAT72571.1"/>
    </source>
</evidence>
<gene>
    <name evidence="12" type="ORF">A7K69_09925</name>
</gene>
<protein>
    <recommendedName>
        <fullName evidence="4">histidine kinase</fullName>
        <ecNumber evidence="4">2.7.13.3</ecNumber>
    </recommendedName>
</protein>
<sequence>MKVKNITLRRQFLIRIVSALFIIALCSGAIQIYLMKEQIIRQTNQEAEVLARDVLRTVEQTELATQSIEHQIDLKLISYAKHIATLLQGRPAEQITQEELLKIRDDLGLAGITIFQEAKSKDDIVGVVATEKEEIGFSFKKFGYYEVGKMLLSGGKPFIPGATFSDKNVLVLPIAQSGSHKTEPAFFKYAYYHAPNTDYIINPYIEANEVYHYTEVVGPNKTINKLMKENDVLLEIAVLHPKVFANPSLEKQLYPPLKKIEAGSFRLQTGKDRDFLTKRDMKKVSYIDKIDGKKVYKMFLPLGDDRVIYLALDYGKMSAPLYRHSIILIVSGLVSLLILFLLTARFFHHIYENIRKIQRQIKLLEEGNLTAKSEVNDGSELENLSESTNRMVDKLNQLVTDIQEQAAHTQRLSVLLEAVASQSVEKMYELSTEATMKSREQLYEITEFFDEMIAALQPYKQDENIGNVIERVEVMRKMANEQTAATTEMTIALSDLLQSLHEQARELSEISNLLLDYMAKFKLS</sequence>
<evidence type="ECO:0000313" key="13">
    <source>
        <dbReference type="Proteomes" id="UP000078290"/>
    </source>
</evidence>
<name>A0A1B7KR77_PARTM</name>
<dbReference type="InterPro" id="IPR050398">
    <property type="entry name" value="HssS/ArlS-like"/>
</dbReference>
<evidence type="ECO:0000256" key="6">
    <source>
        <dbReference type="ARBA" id="ARBA00022553"/>
    </source>
</evidence>
<evidence type="ECO:0000256" key="4">
    <source>
        <dbReference type="ARBA" id="ARBA00012438"/>
    </source>
</evidence>
<comment type="subcellular location">
    <subcellularLocation>
        <location evidence="3">Cell membrane</location>
    </subcellularLocation>
    <subcellularLocation>
        <location evidence="2">Membrane</location>
        <topology evidence="2">Multi-pass membrane protein</topology>
    </subcellularLocation>
</comment>
<dbReference type="PANTHER" id="PTHR45528:SF9">
    <property type="entry name" value="SENSOR HISTIDINE KINASE YBDK"/>
    <property type="match status" value="1"/>
</dbReference>
<dbReference type="EMBL" id="LXMA01000034">
    <property type="protein sequence ID" value="OAT72571.1"/>
    <property type="molecule type" value="Genomic_DNA"/>
</dbReference>
<dbReference type="EC" id="2.7.13.3" evidence="4"/>
<evidence type="ECO:0000256" key="5">
    <source>
        <dbReference type="ARBA" id="ARBA00022475"/>
    </source>
</evidence>
<evidence type="ECO:0000256" key="1">
    <source>
        <dbReference type="ARBA" id="ARBA00000085"/>
    </source>
</evidence>
<dbReference type="GO" id="GO:0004673">
    <property type="term" value="F:protein histidine kinase activity"/>
    <property type="evidence" value="ECO:0007669"/>
    <property type="project" value="UniProtKB-EC"/>
</dbReference>
<dbReference type="GO" id="GO:0007165">
    <property type="term" value="P:signal transduction"/>
    <property type="evidence" value="ECO:0007669"/>
    <property type="project" value="InterPro"/>
</dbReference>
<feature type="domain" description="HAMP" evidence="11">
    <location>
        <begin position="354"/>
        <end position="400"/>
    </location>
</feature>
<keyword evidence="7" id="KW-0808">Transferase</keyword>
<keyword evidence="6" id="KW-0597">Phosphoprotein</keyword>
<evidence type="ECO:0000256" key="7">
    <source>
        <dbReference type="ARBA" id="ARBA00022679"/>
    </source>
</evidence>
<evidence type="ECO:0000256" key="2">
    <source>
        <dbReference type="ARBA" id="ARBA00004141"/>
    </source>
</evidence>
<dbReference type="PROSITE" id="PS50885">
    <property type="entry name" value="HAMP"/>
    <property type="match status" value="1"/>
</dbReference>
<dbReference type="GO" id="GO:0005886">
    <property type="term" value="C:plasma membrane"/>
    <property type="evidence" value="ECO:0007669"/>
    <property type="project" value="UniProtKB-SubCell"/>
</dbReference>
<dbReference type="InterPro" id="IPR003660">
    <property type="entry name" value="HAMP_dom"/>
</dbReference>
<evidence type="ECO:0000256" key="8">
    <source>
        <dbReference type="ARBA" id="ARBA00022777"/>
    </source>
</evidence>
<dbReference type="PANTHER" id="PTHR45528">
    <property type="entry name" value="SENSOR HISTIDINE KINASE CPXA"/>
    <property type="match status" value="1"/>
</dbReference>
<dbReference type="SMART" id="SM00304">
    <property type="entry name" value="HAMP"/>
    <property type="match status" value="1"/>
</dbReference>
<keyword evidence="5" id="KW-1003">Cell membrane</keyword>
<evidence type="ECO:0000259" key="11">
    <source>
        <dbReference type="PROSITE" id="PS50885"/>
    </source>
</evidence>
<feature type="transmembrane region" description="Helical" evidence="10">
    <location>
        <begin position="12"/>
        <end position="34"/>
    </location>
</feature>
<dbReference type="CDD" id="cd06225">
    <property type="entry name" value="HAMP"/>
    <property type="match status" value="1"/>
</dbReference>
<evidence type="ECO:0000256" key="9">
    <source>
        <dbReference type="ARBA" id="ARBA00023136"/>
    </source>
</evidence>